<sequence>MTTTTEARALERINRIATAKSERDADHHESEAMGYMAALRDEGLLPECEHVRLMNALRAERMAWRKSA</sequence>
<name>A0A367M3U4_PSEAI</name>
<dbReference type="RefSeq" id="WP_023093721.1">
    <property type="nucleotide sequence ID" value="NZ_BSAS01000029.1"/>
</dbReference>
<evidence type="ECO:0008006" key="3">
    <source>
        <dbReference type="Google" id="ProtNLM"/>
    </source>
</evidence>
<dbReference type="EMBL" id="QORE01001106">
    <property type="protein sequence ID" value="RCI72058.1"/>
    <property type="molecule type" value="Genomic_DNA"/>
</dbReference>
<organism evidence="1 2">
    <name type="scientific">Pseudomonas aeruginosa</name>
    <dbReference type="NCBI Taxonomy" id="287"/>
    <lineage>
        <taxon>Bacteria</taxon>
        <taxon>Pseudomonadati</taxon>
        <taxon>Pseudomonadota</taxon>
        <taxon>Gammaproteobacteria</taxon>
        <taxon>Pseudomonadales</taxon>
        <taxon>Pseudomonadaceae</taxon>
        <taxon>Pseudomonas</taxon>
    </lineage>
</organism>
<dbReference type="AlphaFoldDB" id="A0A367M3U4"/>
<reference evidence="1 2" key="1">
    <citation type="submission" date="2018-07" db="EMBL/GenBank/DDBJ databases">
        <title>Mechanisms of high-level aminoglycoside resistance among Gram-negative pathogens in Brazil.</title>
        <authorList>
            <person name="Ballaben A.S."/>
            <person name="Darini A.L.C."/>
            <person name="Doi Y."/>
        </authorList>
    </citation>
    <scope>NUCLEOTIDE SEQUENCE [LARGE SCALE GENOMIC DNA]</scope>
    <source>
        <strain evidence="1 2">B2-305</strain>
    </source>
</reference>
<proteinExistence type="predicted"/>
<comment type="caution">
    <text evidence="1">The sequence shown here is derived from an EMBL/GenBank/DDBJ whole genome shotgun (WGS) entry which is preliminary data.</text>
</comment>
<protein>
    <recommendedName>
        <fullName evidence="3">Antitoxin VbhA domain-containing protein</fullName>
    </recommendedName>
</protein>
<accession>A0A367M3U4</accession>
<evidence type="ECO:0000313" key="1">
    <source>
        <dbReference type="EMBL" id="RCI72058.1"/>
    </source>
</evidence>
<dbReference type="Proteomes" id="UP000253594">
    <property type="component" value="Unassembled WGS sequence"/>
</dbReference>
<evidence type="ECO:0000313" key="2">
    <source>
        <dbReference type="Proteomes" id="UP000253594"/>
    </source>
</evidence>
<gene>
    <name evidence="1" type="ORF">DT376_25775</name>
</gene>